<dbReference type="EMBL" id="JAJNDB010000005">
    <property type="protein sequence ID" value="MCD2195872.1"/>
    <property type="molecule type" value="Genomic_DNA"/>
</dbReference>
<accession>A0ABS8PC81</accession>
<evidence type="ECO:0000313" key="3">
    <source>
        <dbReference type="Proteomes" id="UP001199469"/>
    </source>
</evidence>
<organism evidence="2 3">
    <name type="scientific">Actinomycetospora endophytica</name>
    <dbReference type="NCBI Taxonomy" id="2291215"/>
    <lineage>
        <taxon>Bacteria</taxon>
        <taxon>Bacillati</taxon>
        <taxon>Actinomycetota</taxon>
        <taxon>Actinomycetes</taxon>
        <taxon>Pseudonocardiales</taxon>
        <taxon>Pseudonocardiaceae</taxon>
        <taxon>Actinomycetospora</taxon>
    </lineage>
</organism>
<protein>
    <recommendedName>
        <fullName evidence="4">Intracellular septation protein A</fullName>
    </recommendedName>
</protein>
<dbReference type="NCBIfam" id="NF041646">
    <property type="entry name" value="VC0807_fam"/>
    <property type="match status" value="1"/>
</dbReference>
<feature type="transmembrane region" description="Helical" evidence="1">
    <location>
        <begin position="144"/>
        <end position="163"/>
    </location>
</feature>
<sequence>MARTLVRGLGWDVGLPLATYYALHSAGLRDFTALLAAALVAASRVVIGAVRNRVFNAFAVMMVVVFGLGLVLAFASGDPRFLLVKDSITTAVVGVTFLIMAGLGHPLTLAAIRTSMPRERAEEMARQFATVPAVHRWHLKASTVWGLGLLAEASLRVMLIYLLPITIMVVISAGLMVTTFGLLIGWTVWDIKRQQVHARTHS</sequence>
<proteinExistence type="predicted"/>
<keyword evidence="1" id="KW-0472">Membrane</keyword>
<feature type="transmembrane region" description="Helical" evidence="1">
    <location>
        <begin position="20"/>
        <end position="42"/>
    </location>
</feature>
<feature type="transmembrane region" description="Helical" evidence="1">
    <location>
        <begin position="54"/>
        <end position="76"/>
    </location>
</feature>
<feature type="transmembrane region" description="Helical" evidence="1">
    <location>
        <begin position="169"/>
        <end position="189"/>
    </location>
</feature>
<evidence type="ECO:0000313" key="2">
    <source>
        <dbReference type="EMBL" id="MCD2195872.1"/>
    </source>
</evidence>
<evidence type="ECO:0000256" key="1">
    <source>
        <dbReference type="SAM" id="Phobius"/>
    </source>
</evidence>
<keyword evidence="1" id="KW-1133">Transmembrane helix</keyword>
<evidence type="ECO:0008006" key="4">
    <source>
        <dbReference type="Google" id="ProtNLM"/>
    </source>
</evidence>
<comment type="caution">
    <text evidence="2">The sequence shown here is derived from an EMBL/GenBank/DDBJ whole genome shotgun (WGS) entry which is preliminary data.</text>
</comment>
<keyword evidence="1" id="KW-0812">Transmembrane</keyword>
<name>A0ABS8PC81_9PSEU</name>
<keyword evidence="3" id="KW-1185">Reference proteome</keyword>
<feature type="transmembrane region" description="Helical" evidence="1">
    <location>
        <begin position="88"/>
        <end position="112"/>
    </location>
</feature>
<gene>
    <name evidence="2" type="ORF">LQ327_21095</name>
</gene>
<dbReference type="Proteomes" id="UP001199469">
    <property type="component" value="Unassembled WGS sequence"/>
</dbReference>
<dbReference type="RefSeq" id="WP_230737607.1">
    <property type="nucleotide sequence ID" value="NZ_JAJNDB010000005.1"/>
</dbReference>
<reference evidence="2 3" key="1">
    <citation type="submission" date="2021-11" db="EMBL/GenBank/DDBJ databases">
        <title>Draft genome sequence of Actinomycetospora sp. SF1 isolated from the rhizosphere soil.</title>
        <authorList>
            <person name="Duangmal K."/>
            <person name="Chantavorakit T."/>
        </authorList>
    </citation>
    <scope>NUCLEOTIDE SEQUENCE [LARGE SCALE GENOMIC DNA]</scope>
    <source>
        <strain evidence="2 3">TBRC 5722</strain>
    </source>
</reference>